<dbReference type="GO" id="GO:0030572">
    <property type="term" value="F:phosphatidyltransferase activity"/>
    <property type="evidence" value="ECO:0007669"/>
    <property type="project" value="UniProtKB-ARBA"/>
</dbReference>
<protein>
    <submittedName>
        <fullName evidence="2">Phosphatidylserine/phosphatidylglycerophosphate/ cardiolipin synthase-like enzyme</fullName>
    </submittedName>
</protein>
<dbReference type="Proteomes" id="UP000568380">
    <property type="component" value="Unassembled WGS sequence"/>
</dbReference>
<dbReference type="Gene3D" id="3.30.870.10">
    <property type="entry name" value="Endonuclease Chain A"/>
    <property type="match status" value="2"/>
</dbReference>
<dbReference type="Pfam" id="PF13091">
    <property type="entry name" value="PLDc_2"/>
    <property type="match status" value="1"/>
</dbReference>
<dbReference type="InterPro" id="IPR001736">
    <property type="entry name" value="PLipase_D/transphosphatidylase"/>
</dbReference>
<evidence type="ECO:0000313" key="2">
    <source>
        <dbReference type="EMBL" id="MBB5076981.1"/>
    </source>
</evidence>
<evidence type="ECO:0000313" key="3">
    <source>
        <dbReference type="Proteomes" id="UP000568380"/>
    </source>
</evidence>
<dbReference type="PROSITE" id="PS50035">
    <property type="entry name" value="PLD"/>
    <property type="match status" value="2"/>
</dbReference>
<dbReference type="InterPro" id="IPR025202">
    <property type="entry name" value="PLD-like_dom"/>
</dbReference>
<reference evidence="2 3" key="1">
    <citation type="submission" date="2020-08" db="EMBL/GenBank/DDBJ databases">
        <title>Genomic Encyclopedia of Type Strains, Phase IV (KMG-IV): sequencing the most valuable type-strain genomes for metagenomic binning, comparative biology and taxonomic classification.</title>
        <authorList>
            <person name="Goeker M."/>
        </authorList>
    </citation>
    <scope>NUCLEOTIDE SEQUENCE [LARGE SCALE GENOMIC DNA]</scope>
    <source>
        <strain evidence="2 3">DSM 45385</strain>
    </source>
</reference>
<evidence type="ECO:0000259" key="1">
    <source>
        <dbReference type="PROSITE" id="PS50035"/>
    </source>
</evidence>
<dbReference type="SUPFAM" id="SSF56024">
    <property type="entry name" value="Phospholipase D/nuclease"/>
    <property type="match status" value="2"/>
</dbReference>
<dbReference type="AlphaFoldDB" id="A0A7W8A008"/>
<gene>
    <name evidence="2" type="ORF">HNR40_002454</name>
</gene>
<dbReference type="GO" id="GO:0032049">
    <property type="term" value="P:cardiolipin biosynthetic process"/>
    <property type="evidence" value="ECO:0007669"/>
    <property type="project" value="UniProtKB-ARBA"/>
</dbReference>
<dbReference type="PANTHER" id="PTHR21248">
    <property type="entry name" value="CARDIOLIPIN SYNTHASE"/>
    <property type="match status" value="1"/>
</dbReference>
<sequence length="535" mass="59575">MEYLNAVEAELKSVSPGMEGKLWSRTAGNKFDTIGDDAASWILQVPDCWGWTASKGIPIGAEKPGIKKLLARLRHNLAQASTTVDITGFGPPDMIGSPAGPFPDGDFLDAMFDGIREAVGRREEGDPRLIVRFMTGVVGVDRTADPWVFRDALIKRFGTLARAIDLRVCSMTTRGVSSYNHTKFVIVDGQSVIHGGINWMTNYYIEEGPLFSRGFGDTAPVTDLDIALRGPAALSAGKFLDMLWEWARTHAGWVKSGWIKNRKQYPAWIAVEKPSPPAEGWSLYVEDEEDDSEPYAPGDLQVISVGSLGYGILDRDKDSTYERPYAEREDQAASYLNNETNLDSSFMTVNPDANAIRALVAHAKTTIVMSQQDINGFAGLPLMHALFDVRLLDVLARKMMDGVKVRIVISNPGSPDYSNISSVDVAYKSLYQRVRLRTTYDAEAHRLLRHHLQLAPLRVSNEQTWQGGYKYRLHSKVVCVDDTAFYVGSRNVYPDTTQDHGFIIQNAAAAALLNEHFLDKQWLYSKNAAICDWEW</sequence>
<dbReference type="PANTHER" id="PTHR21248:SF22">
    <property type="entry name" value="PHOSPHOLIPASE D"/>
    <property type="match status" value="1"/>
</dbReference>
<keyword evidence="3" id="KW-1185">Reference proteome</keyword>
<feature type="domain" description="PLD phosphodiesterase" evidence="1">
    <location>
        <begin position="176"/>
        <end position="203"/>
    </location>
</feature>
<organism evidence="2 3">
    <name type="scientific">Nonomuraea endophytica</name>
    <dbReference type="NCBI Taxonomy" id="714136"/>
    <lineage>
        <taxon>Bacteria</taxon>
        <taxon>Bacillati</taxon>
        <taxon>Actinomycetota</taxon>
        <taxon>Actinomycetes</taxon>
        <taxon>Streptosporangiales</taxon>
        <taxon>Streptosporangiaceae</taxon>
        <taxon>Nonomuraea</taxon>
    </lineage>
</organism>
<dbReference type="RefSeq" id="WP_184960591.1">
    <property type="nucleotide sequence ID" value="NZ_JACHIN010000003.1"/>
</dbReference>
<dbReference type="SMART" id="SM00155">
    <property type="entry name" value="PLDc"/>
    <property type="match status" value="2"/>
</dbReference>
<name>A0A7W8A008_9ACTN</name>
<proteinExistence type="predicted"/>
<feature type="domain" description="PLD phosphodiesterase" evidence="1">
    <location>
        <begin position="469"/>
        <end position="496"/>
    </location>
</feature>
<comment type="caution">
    <text evidence="2">The sequence shown here is derived from an EMBL/GenBank/DDBJ whole genome shotgun (WGS) entry which is preliminary data.</text>
</comment>
<dbReference type="EMBL" id="JACHIN010000003">
    <property type="protein sequence ID" value="MBB5076981.1"/>
    <property type="molecule type" value="Genomic_DNA"/>
</dbReference>
<accession>A0A7W8A008</accession>